<sequence>MRCKNRSNDQVAVKEQKTAAIIDAFLKHGGQTEREAKDIQGIFVDTAAELNQ</sequence>
<accession>A7N2J4</accession>
<organism evidence="1 2">
    <name type="scientific">Vibrio campbellii (strain ATCC BAA-1116)</name>
    <dbReference type="NCBI Taxonomy" id="2902295"/>
    <lineage>
        <taxon>Bacteria</taxon>
        <taxon>Pseudomonadati</taxon>
        <taxon>Pseudomonadota</taxon>
        <taxon>Gammaproteobacteria</taxon>
        <taxon>Vibrionales</taxon>
        <taxon>Vibrionaceae</taxon>
        <taxon>Vibrio</taxon>
    </lineage>
</organism>
<dbReference type="Proteomes" id="UP000008152">
    <property type="component" value="Chromosome II"/>
</dbReference>
<name>A7N2J4_VIBC1</name>
<reference evidence="1 2" key="1">
    <citation type="submission" date="2007-08" db="EMBL/GenBank/DDBJ databases">
        <authorList>
            <consortium name="The Vibrio harveyi Genome Sequencing Project"/>
            <person name="Bassler B."/>
            <person name="Clifton S.W."/>
            <person name="Fulton L."/>
            <person name="Delehaunty K."/>
            <person name="Fronick C."/>
            <person name="Harrison M."/>
            <person name="Markivic C."/>
            <person name="Fulton R."/>
            <person name="Tin-Wollam A.-M."/>
            <person name="Shah N."/>
            <person name="Pepin K."/>
            <person name="Nash W."/>
            <person name="Thiruvilangam P."/>
            <person name="Bhonagiri V."/>
            <person name="Waters C."/>
            <person name="Tu K.C."/>
            <person name="Irgon J."/>
            <person name="Wilson R.K."/>
        </authorList>
    </citation>
    <scope>NUCLEOTIDE SEQUENCE [LARGE SCALE GENOMIC DNA]</scope>
    <source>
        <strain evidence="2">ATCC BAA-1116 / BB120</strain>
    </source>
</reference>
<protein>
    <submittedName>
        <fullName evidence="1">Uncharacterized protein</fullName>
    </submittedName>
</protein>
<proteinExistence type="predicted"/>
<dbReference type="PATRIC" id="fig|338187.25.peg.3794"/>
<evidence type="ECO:0000313" key="1">
    <source>
        <dbReference type="EMBL" id="ABU74498.1"/>
    </source>
</evidence>
<dbReference type="AlphaFoldDB" id="A7N2J4"/>
<dbReference type="KEGG" id="vha:VIBHAR_06607"/>
<gene>
    <name evidence="1" type="ordered locus">VIBHAR_06607</name>
</gene>
<dbReference type="EMBL" id="CP000790">
    <property type="protein sequence ID" value="ABU74498.1"/>
    <property type="molecule type" value="Genomic_DNA"/>
</dbReference>
<evidence type="ECO:0000313" key="2">
    <source>
        <dbReference type="Proteomes" id="UP000008152"/>
    </source>
</evidence>